<feature type="transmembrane region" description="Helical" evidence="2">
    <location>
        <begin position="81"/>
        <end position="99"/>
    </location>
</feature>
<feature type="compositionally biased region" description="Basic and acidic residues" evidence="1">
    <location>
        <begin position="1"/>
        <end position="24"/>
    </location>
</feature>
<evidence type="ECO:0000313" key="4">
    <source>
        <dbReference type="Proteomes" id="UP001256673"/>
    </source>
</evidence>
<keyword evidence="2" id="KW-0812">Transmembrane</keyword>
<evidence type="ECO:0000313" key="3">
    <source>
        <dbReference type="EMBL" id="MDU0328472.1"/>
    </source>
</evidence>
<organism evidence="3 4">
    <name type="scientific">Microbacterium algihabitans</name>
    <dbReference type="NCBI Taxonomy" id="3075992"/>
    <lineage>
        <taxon>Bacteria</taxon>
        <taxon>Bacillati</taxon>
        <taxon>Actinomycetota</taxon>
        <taxon>Actinomycetes</taxon>
        <taxon>Micrococcales</taxon>
        <taxon>Microbacteriaceae</taxon>
        <taxon>Microbacterium</taxon>
    </lineage>
</organism>
<dbReference type="RefSeq" id="WP_316002067.1">
    <property type="nucleotide sequence ID" value="NZ_JAWDIU010000008.1"/>
</dbReference>
<accession>A0ABU3S026</accession>
<name>A0ABU3S026_9MICO</name>
<sequence length="102" mass="10856">MTTSDRDAENTAKERVEDATHALHDAAPGGKTASSGVVDHASVEFDEVKQHAESAIDTTFEAVSSAAGRARETVRRNPKKVLFVTVVVSLSILGLVAVLRRV</sequence>
<reference evidence="3 4" key="1">
    <citation type="submission" date="2023-09" db="EMBL/GenBank/DDBJ databases">
        <title>Microbacterium fusihabitans sp. nov., Microbacterium phycihabitans sp. nov., and Microbacterium cervinum sp. nov., isolated from dried seaweeds of beach.</title>
        <authorList>
            <person name="Lee S.D."/>
        </authorList>
    </citation>
    <scope>NUCLEOTIDE SEQUENCE [LARGE SCALE GENOMIC DNA]</scope>
    <source>
        <strain evidence="3 4">KSW2-21</strain>
    </source>
</reference>
<dbReference type="EMBL" id="JAWDIU010000008">
    <property type="protein sequence ID" value="MDU0328472.1"/>
    <property type="molecule type" value="Genomic_DNA"/>
</dbReference>
<keyword evidence="2" id="KW-1133">Transmembrane helix</keyword>
<evidence type="ECO:0000256" key="2">
    <source>
        <dbReference type="SAM" id="Phobius"/>
    </source>
</evidence>
<gene>
    <name evidence="3" type="ORF">RWH43_17065</name>
</gene>
<evidence type="ECO:0000256" key="1">
    <source>
        <dbReference type="SAM" id="MobiDB-lite"/>
    </source>
</evidence>
<feature type="region of interest" description="Disordered" evidence="1">
    <location>
        <begin position="1"/>
        <end position="38"/>
    </location>
</feature>
<protein>
    <recommendedName>
        <fullName evidence="5">DUF3618 domain-containing protein</fullName>
    </recommendedName>
</protein>
<proteinExistence type="predicted"/>
<keyword evidence="4" id="KW-1185">Reference proteome</keyword>
<comment type="caution">
    <text evidence="3">The sequence shown here is derived from an EMBL/GenBank/DDBJ whole genome shotgun (WGS) entry which is preliminary data.</text>
</comment>
<dbReference type="Proteomes" id="UP001256673">
    <property type="component" value="Unassembled WGS sequence"/>
</dbReference>
<evidence type="ECO:0008006" key="5">
    <source>
        <dbReference type="Google" id="ProtNLM"/>
    </source>
</evidence>
<keyword evidence="2" id="KW-0472">Membrane</keyword>